<accession>A0AAE1CMY6</accession>
<proteinExistence type="predicted"/>
<protein>
    <submittedName>
        <fullName evidence="1">Uncharacterized protein</fullName>
    </submittedName>
</protein>
<reference evidence="1" key="1">
    <citation type="journal article" date="2023" name="G3 (Bethesda)">
        <title>A reference genome for the long-term kleptoplast-retaining sea slug Elysia crispata morphotype clarki.</title>
        <authorList>
            <person name="Eastman K.E."/>
            <person name="Pendleton A.L."/>
            <person name="Shaikh M.A."/>
            <person name="Suttiyut T."/>
            <person name="Ogas R."/>
            <person name="Tomko P."/>
            <person name="Gavelis G."/>
            <person name="Widhalm J.R."/>
            <person name="Wisecaver J.H."/>
        </authorList>
    </citation>
    <scope>NUCLEOTIDE SEQUENCE</scope>
    <source>
        <strain evidence="1">ECLA1</strain>
    </source>
</reference>
<gene>
    <name evidence="1" type="ORF">RRG08_008763</name>
</gene>
<dbReference type="AlphaFoldDB" id="A0AAE1CMY6"/>
<sequence length="179" mass="19934">MWNWNYLCFEMARVRRSWLLDRLLAQMRIQSPSARSVVAILKVIKHQLLEKVLRRFVAVLCLLKSCLMATFVSGDPTSVCSLCSLAAAVDKGSSVNRFMKSCEGSEAPLLPSPPLHSSFLDPQRAHPHLAQSSEAHWAPLLPFEHGLGDRQTSPSGTRGFCGVTSKQRFSGGVMHRSEW</sequence>
<evidence type="ECO:0000313" key="1">
    <source>
        <dbReference type="EMBL" id="KAK3716121.1"/>
    </source>
</evidence>
<evidence type="ECO:0000313" key="2">
    <source>
        <dbReference type="Proteomes" id="UP001283361"/>
    </source>
</evidence>
<organism evidence="1 2">
    <name type="scientific">Elysia crispata</name>
    <name type="common">lettuce slug</name>
    <dbReference type="NCBI Taxonomy" id="231223"/>
    <lineage>
        <taxon>Eukaryota</taxon>
        <taxon>Metazoa</taxon>
        <taxon>Spiralia</taxon>
        <taxon>Lophotrochozoa</taxon>
        <taxon>Mollusca</taxon>
        <taxon>Gastropoda</taxon>
        <taxon>Heterobranchia</taxon>
        <taxon>Euthyneura</taxon>
        <taxon>Panpulmonata</taxon>
        <taxon>Sacoglossa</taxon>
        <taxon>Placobranchoidea</taxon>
        <taxon>Plakobranchidae</taxon>
        <taxon>Elysia</taxon>
    </lineage>
</organism>
<keyword evidence="2" id="KW-1185">Reference proteome</keyword>
<name>A0AAE1CMY6_9GAST</name>
<dbReference type="EMBL" id="JAWDGP010007485">
    <property type="protein sequence ID" value="KAK3716121.1"/>
    <property type="molecule type" value="Genomic_DNA"/>
</dbReference>
<dbReference type="Proteomes" id="UP001283361">
    <property type="component" value="Unassembled WGS sequence"/>
</dbReference>
<comment type="caution">
    <text evidence="1">The sequence shown here is derived from an EMBL/GenBank/DDBJ whole genome shotgun (WGS) entry which is preliminary data.</text>
</comment>